<reference evidence="6 7" key="1">
    <citation type="journal article" date="2007" name="Science">
        <title>Sea anemone genome reveals ancestral eumetazoan gene repertoire and genomic organization.</title>
        <authorList>
            <person name="Putnam N.H."/>
            <person name="Srivastava M."/>
            <person name="Hellsten U."/>
            <person name="Dirks B."/>
            <person name="Chapman J."/>
            <person name="Salamov A."/>
            <person name="Terry A."/>
            <person name="Shapiro H."/>
            <person name="Lindquist E."/>
            <person name="Kapitonov V.V."/>
            <person name="Jurka J."/>
            <person name="Genikhovich G."/>
            <person name="Grigoriev I.V."/>
            <person name="Lucas S.M."/>
            <person name="Steele R.E."/>
            <person name="Finnerty J.R."/>
            <person name="Technau U."/>
            <person name="Martindale M.Q."/>
            <person name="Rokhsar D.S."/>
        </authorList>
    </citation>
    <scope>NUCLEOTIDE SEQUENCE [LARGE SCALE GENOMIC DNA]</scope>
    <source>
        <strain evidence="7">CH2 X CH6</strain>
    </source>
</reference>
<feature type="transmembrane region" description="Helical" evidence="5">
    <location>
        <begin position="214"/>
        <end position="232"/>
    </location>
</feature>
<dbReference type="InParanoid" id="A7S8F1"/>
<evidence type="ECO:0000256" key="4">
    <source>
        <dbReference type="ARBA" id="ARBA00023136"/>
    </source>
</evidence>
<feature type="transmembrane region" description="Helical" evidence="5">
    <location>
        <begin position="191"/>
        <end position="208"/>
    </location>
</feature>
<keyword evidence="7" id="KW-1185">Reference proteome</keyword>
<dbReference type="Gene3D" id="1.20.1250.20">
    <property type="entry name" value="MFS general substrate transporter like domains"/>
    <property type="match status" value="1"/>
</dbReference>
<dbReference type="PhylomeDB" id="A7S8F1"/>
<dbReference type="InterPro" id="IPR036259">
    <property type="entry name" value="MFS_trans_sf"/>
</dbReference>
<dbReference type="eggNOG" id="KOG0255">
    <property type="taxonomic scope" value="Eukaryota"/>
</dbReference>
<evidence type="ECO:0000256" key="1">
    <source>
        <dbReference type="ARBA" id="ARBA00004141"/>
    </source>
</evidence>
<dbReference type="HOGENOM" id="CLU_001265_33_4_1"/>
<keyword evidence="2 5" id="KW-0812">Transmembrane</keyword>
<name>A7S8F1_NEMVE</name>
<evidence type="ECO:0000256" key="5">
    <source>
        <dbReference type="SAM" id="Phobius"/>
    </source>
</evidence>
<dbReference type="SUPFAM" id="SSF103473">
    <property type="entry name" value="MFS general substrate transporter"/>
    <property type="match status" value="1"/>
</dbReference>
<feature type="transmembrane region" description="Helical" evidence="5">
    <location>
        <begin position="26"/>
        <end position="49"/>
    </location>
</feature>
<keyword evidence="3 5" id="KW-1133">Transmembrane helix</keyword>
<evidence type="ECO:0000256" key="2">
    <source>
        <dbReference type="ARBA" id="ARBA00022692"/>
    </source>
</evidence>
<feature type="transmembrane region" description="Helical" evidence="5">
    <location>
        <begin position="128"/>
        <end position="146"/>
    </location>
</feature>
<dbReference type="STRING" id="45351.A7S8F1"/>
<dbReference type="EMBL" id="DS469597">
    <property type="protein sequence ID" value="EDO40054.1"/>
    <property type="molecule type" value="Genomic_DNA"/>
</dbReference>
<dbReference type="PANTHER" id="PTHR24064">
    <property type="entry name" value="SOLUTE CARRIER FAMILY 22 MEMBER"/>
    <property type="match status" value="1"/>
</dbReference>
<feature type="transmembrane region" description="Helical" evidence="5">
    <location>
        <begin position="304"/>
        <end position="327"/>
    </location>
</feature>
<evidence type="ECO:0000313" key="6">
    <source>
        <dbReference type="EMBL" id="EDO40054.1"/>
    </source>
</evidence>
<proteinExistence type="predicted"/>
<feature type="non-terminal residue" evidence="6">
    <location>
        <position position="357"/>
    </location>
</feature>
<dbReference type="GO" id="GO:0022857">
    <property type="term" value="F:transmembrane transporter activity"/>
    <property type="evidence" value="ECO:0007669"/>
    <property type="project" value="InterPro"/>
</dbReference>
<accession>A7S8F1</accession>
<evidence type="ECO:0000313" key="7">
    <source>
        <dbReference type="Proteomes" id="UP000001593"/>
    </source>
</evidence>
<protein>
    <submittedName>
        <fullName evidence="6">Uncharacterized protein</fullName>
    </submittedName>
</protein>
<dbReference type="AlphaFoldDB" id="A7S8F1"/>
<sequence length="357" mass="40750">MDRKEGLREFDDVFHHIRSFSLYQRLVYFGSYCIIIPIMLQFMLLVFAMGTPQFHCDVTNTTCPPNTCCENCTSYSFDGPFTSTVSEWNLICDRAPLGATIQSCFFGGMLFACLLTGPLSDTFGRKKVIFCCYGIMGAASLSASFVDSVPLFAFLQLCVGFGQMGTTLALFVYGIELVGPTWRTLAGNINNYYWELSGLLGILLAYYIRDWRTMIRVCSTPIFLLFIFIRVFPESSRFLVTKGRIEDALKVLIKYGPKHNNNAVDAGKMTEMLEEIRRDQIIREKNKKKHTHLDLFKTTKMRKWTFVMGFSWFVTSMMDFAILLSVTSLFGNIYINMIIMRLAPIVTLTISWGLLRV</sequence>
<feature type="transmembrane region" description="Helical" evidence="5">
    <location>
        <begin position="152"/>
        <end position="179"/>
    </location>
</feature>
<dbReference type="Proteomes" id="UP000001593">
    <property type="component" value="Unassembled WGS sequence"/>
</dbReference>
<dbReference type="KEGG" id="nve:5511751"/>
<comment type="subcellular location">
    <subcellularLocation>
        <location evidence="1">Membrane</location>
        <topology evidence="1">Multi-pass membrane protein</topology>
    </subcellularLocation>
</comment>
<feature type="transmembrane region" description="Helical" evidence="5">
    <location>
        <begin position="95"/>
        <end position="116"/>
    </location>
</feature>
<keyword evidence="4 5" id="KW-0472">Membrane</keyword>
<organism evidence="6 7">
    <name type="scientific">Nematostella vectensis</name>
    <name type="common">Starlet sea anemone</name>
    <dbReference type="NCBI Taxonomy" id="45351"/>
    <lineage>
        <taxon>Eukaryota</taxon>
        <taxon>Metazoa</taxon>
        <taxon>Cnidaria</taxon>
        <taxon>Anthozoa</taxon>
        <taxon>Hexacorallia</taxon>
        <taxon>Actiniaria</taxon>
        <taxon>Edwardsiidae</taxon>
        <taxon>Nematostella</taxon>
    </lineage>
</organism>
<evidence type="ECO:0000256" key="3">
    <source>
        <dbReference type="ARBA" id="ARBA00022989"/>
    </source>
</evidence>
<feature type="transmembrane region" description="Helical" evidence="5">
    <location>
        <begin position="333"/>
        <end position="355"/>
    </location>
</feature>
<dbReference type="Pfam" id="PF00083">
    <property type="entry name" value="Sugar_tr"/>
    <property type="match status" value="1"/>
</dbReference>
<dbReference type="InterPro" id="IPR005828">
    <property type="entry name" value="MFS_sugar_transport-like"/>
</dbReference>
<dbReference type="GO" id="GO:0016020">
    <property type="term" value="C:membrane"/>
    <property type="evidence" value="ECO:0007669"/>
    <property type="project" value="UniProtKB-SubCell"/>
</dbReference>
<gene>
    <name evidence="6" type="ORF">NEMVEDRAFT_v1g208384</name>
</gene>